<dbReference type="RefSeq" id="WP_106567789.1">
    <property type="nucleotide sequence ID" value="NZ_PYGF01000007.1"/>
</dbReference>
<dbReference type="EMBL" id="PYGF01000007">
    <property type="protein sequence ID" value="PSL03409.1"/>
    <property type="molecule type" value="Genomic_DNA"/>
</dbReference>
<comment type="subcellular location">
    <subcellularLocation>
        <location evidence="1">Cell membrane</location>
        <topology evidence="1">Multi-pass membrane protein</topology>
    </subcellularLocation>
    <subcellularLocation>
        <location evidence="6">Membrane</location>
        <topology evidence="6">Multi-pass membrane protein</topology>
    </subcellularLocation>
</comment>
<evidence type="ECO:0000256" key="2">
    <source>
        <dbReference type="ARBA" id="ARBA00022475"/>
    </source>
</evidence>
<keyword evidence="2" id="KW-1003">Cell membrane</keyword>
<dbReference type="GO" id="GO:0005886">
    <property type="term" value="C:plasma membrane"/>
    <property type="evidence" value="ECO:0007669"/>
    <property type="project" value="UniProtKB-SubCell"/>
</dbReference>
<dbReference type="Gene3D" id="1.10.287.1490">
    <property type="match status" value="1"/>
</dbReference>
<keyword evidence="3 7" id="KW-0812">Transmembrane</keyword>
<keyword evidence="6" id="KW-0813">Transport</keyword>
<evidence type="ECO:0000313" key="10">
    <source>
        <dbReference type="Proteomes" id="UP000240708"/>
    </source>
</evidence>
<dbReference type="SUPFAM" id="SSF58104">
    <property type="entry name" value="Methyl-accepting chemotaxis protein (MCP) signaling domain"/>
    <property type="match status" value="1"/>
</dbReference>
<feature type="transmembrane region" description="Helical" evidence="7">
    <location>
        <begin position="92"/>
        <end position="110"/>
    </location>
</feature>
<keyword evidence="5 7" id="KW-0472">Membrane</keyword>
<gene>
    <name evidence="9" type="ORF">CLV48_107127</name>
</gene>
<keyword evidence="6" id="KW-0653">Protein transport</keyword>
<evidence type="ECO:0000256" key="5">
    <source>
        <dbReference type="ARBA" id="ARBA00023136"/>
    </source>
</evidence>
<feature type="transmembrane region" description="Helical" evidence="7">
    <location>
        <begin position="17"/>
        <end position="38"/>
    </location>
</feature>
<evidence type="ECO:0000259" key="8">
    <source>
        <dbReference type="Pfam" id="PF01618"/>
    </source>
</evidence>
<evidence type="ECO:0000256" key="6">
    <source>
        <dbReference type="RuleBase" id="RU004057"/>
    </source>
</evidence>
<organism evidence="9 10">
    <name type="scientific">Cecembia rubra</name>
    <dbReference type="NCBI Taxonomy" id="1485585"/>
    <lineage>
        <taxon>Bacteria</taxon>
        <taxon>Pseudomonadati</taxon>
        <taxon>Bacteroidota</taxon>
        <taxon>Cytophagia</taxon>
        <taxon>Cytophagales</taxon>
        <taxon>Cyclobacteriaceae</taxon>
        <taxon>Cecembia</taxon>
    </lineage>
</organism>
<dbReference type="Proteomes" id="UP000240708">
    <property type="component" value="Unassembled WGS sequence"/>
</dbReference>
<evidence type="ECO:0000256" key="3">
    <source>
        <dbReference type="ARBA" id="ARBA00022692"/>
    </source>
</evidence>
<proteinExistence type="inferred from homology"/>
<feature type="domain" description="MotA/TolQ/ExbB proton channel" evidence="8">
    <location>
        <begin position="40"/>
        <end position="114"/>
    </location>
</feature>
<accession>A0A2P8E1T3</accession>
<dbReference type="OrthoDB" id="9798009at2"/>
<comment type="similarity">
    <text evidence="6">Belongs to the exbB/tolQ family.</text>
</comment>
<dbReference type="InterPro" id="IPR002898">
    <property type="entry name" value="MotA_ExbB_proton_chnl"/>
</dbReference>
<dbReference type="Pfam" id="PF01618">
    <property type="entry name" value="MotA_ExbB"/>
    <property type="match status" value="1"/>
</dbReference>
<comment type="caution">
    <text evidence="9">The sequence shown here is derived from an EMBL/GenBank/DDBJ whole genome shotgun (WGS) entry which is preliminary data.</text>
</comment>
<name>A0A2P8E1T3_9BACT</name>
<keyword evidence="4 7" id="KW-1133">Transmembrane helix</keyword>
<keyword evidence="10" id="KW-1185">Reference proteome</keyword>
<evidence type="ECO:0000313" key="9">
    <source>
        <dbReference type="EMBL" id="PSL03409.1"/>
    </source>
</evidence>
<reference evidence="9 10" key="1">
    <citation type="submission" date="2018-03" db="EMBL/GenBank/DDBJ databases">
        <title>Genomic Encyclopedia of Archaeal and Bacterial Type Strains, Phase II (KMG-II): from individual species to whole genera.</title>
        <authorList>
            <person name="Goeker M."/>
        </authorList>
    </citation>
    <scope>NUCLEOTIDE SEQUENCE [LARGE SCALE GENOMIC DNA]</scope>
    <source>
        <strain evidence="9 10">DSM 28057</strain>
    </source>
</reference>
<evidence type="ECO:0000256" key="7">
    <source>
        <dbReference type="SAM" id="Phobius"/>
    </source>
</evidence>
<evidence type="ECO:0000256" key="1">
    <source>
        <dbReference type="ARBA" id="ARBA00004651"/>
    </source>
</evidence>
<protein>
    <submittedName>
        <fullName evidence="9">MotA/TolQ/ExbB proton channel family protein</fullName>
    </submittedName>
</protein>
<evidence type="ECO:0000256" key="4">
    <source>
        <dbReference type="ARBA" id="ARBA00022989"/>
    </source>
</evidence>
<dbReference type="GO" id="GO:0015031">
    <property type="term" value="P:protein transport"/>
    <property type="evidence" value="ECO:0007669"/>
    <property type="project" value="UniProtKB-KW"/>
</dbReference>
<sequence length="357" mass="40937">MEQLIRPEIIEFLLKQLPWWLIGFWTVYSILSVFFRPIRKHISNFYIIESIPNVFVTLGLFGTFTGIAYGLLNFDTTPDHIKDSIKLLLDGLKSAMFTSIVGILLSLIFSKIIKIFINTKYIAEPESPELIELRNLNQNFEEFKNAISTTQYNAIVDAFREVITNFNDVFKIFIEDLVQSNFEELTQTINELSTWQREHKEDVEALKTAYKSLVTQHQKFADTTVVWVSKLDEISGQSSKLQKVIDEFNSAFNENGNLSKVLKDVQGATSELMKVTENFNKLSTKMNETTDSIKMTGENVTKWTTSVESVSNSASNIVESVRTLRSIDVESLNKMLASMDALFLEYIKDIENRLNKK</sequence>
<feature type="transmembrane region" description="Helical" evidence="7">
    <location>
        <begin position="50"/>
        <end position="72"/>
    </location>
</feature>
<dbReference type="AlphaFoldDB" id="A0A2P8E1T3"/>